<evidence type="ECO:0000256" key="1">
    <source>
        <dbReference type="SAM" id="Phobius"/>
    </source>
</evidence>
<dbReference type="Proteomes" id="UP000037425">
    <property type="component" value="Unassembled WGS sequence"/>
</dbReference>
<protein>
    <submittedName>
        <fullName evidence="2">Membrane protein</fullName>
    </submittedName>
</protein>
<keyword evidence="1" id="KW-1133">Transmembrane helix</keyword>
<dbReference type="RefSeq" id="WP_053249846.1">
    <property type="nucleotide sequence ID" value="NZ_LGAP01000009.1"/>
</dbReference>
<feature type="transmembrane region" description="Helical" evidence="1">
    <location>
        <begin position="25"/>
        <end position="47"/>
    </location>
</feature>
<dbReference type="AlphaFoldDB" id="A0A0L8BTL4"/>
<sequence length="106" mass="11573">MVDDDFWRTVQEKDMVTSQSRRTGVLNLSLLFGTAVIALTLILTPMLSSKTDKRMLANTPVDYDNISTGSIPSNGTTKRYTVRRSVLQEMPGAVCIIDADGSKSGC</sequence>
<evidence type="ECO:0000313" key="3">
    <source>
        <dbReference type="Proteomes" id="UP000037425"/>
    </source>
</evidence>
<comment type="caution">
    <text evidence="2">The sequence shown here is derived from an EMBL/GenBank/DDBJ whole genome shotgun (WGS) entry which is preliminary data.</text>
</comment>
<gene>
    <name evidence="2" type="ORF">AC244_16295</name>
</gene>
<dbReference type="PATRIC" id="fig|106592.7.peg.7575"/>
<reference evidence="3" key="1">
    <citation type="submission" date="2015-07" db="EMBL/GenBank/DDBJ databases">
        <title>Whole genome sequence of an Ensifer adhaerens strain isolated from a cave pool in the Wind Cave National Park.</title>
        <authorList>
            <person name="Eng W.W.H."/>
            <person name="Gan H.M."/>
            <person name="Barton H.A."/>
            <person name="Savka M.A."/>
        </authorList>
    </citation>
    <scope>NUCLEOTIDE SEQUENCE [LARGE SCALE GENOMIC DNA]</scope>
    <source>
        <strain evidence="3">SD006</strain>
    </source>
</reference>
<keyword evidence="1" id="KW-0472">Membrane</keyword>
<dbReference type="OrthoDB" id="8447782at2"/>
<keyword evidence="1" id="KW-0812">Transmembrane</keyword>
<accession>A0A0L8BTL4</accession>
<dbReference type="EMBL" id="LGAP01000009">
    <property type="protein sequence ID" value="KOF17918.1"/>
    <property type="molecule type" value="Genomic_DNA"/>
</dbReference>
<name>A0A0L8BTL4_ENSAD</name>
<evidence type="ECO:0000313" key="2">
    <source>
        <dbReference type="EMBL" id="KOF17918.1"/>
    </source>
</evidence>
<organism evidence="2 3">
    <name type="scientific">Ensifer adhaerens</name>
    <name type="common">Sinorhizobium morelense</name>
    <dbReference type="NCBI Taxonomy" id="106592"/>
    <lineage>
        <taxon>Bacteria</taxon>
        <taxon>Pseudomonadati</taxon>
        <taxon>Pseudomonadota</taxon>
        <taxon>Alphaproteobacteria</taxon>
        <taxon>Hyphomicrobiales</taxon>
        <taxon>Rhizobiaceae</taxon>
        <taxon>Sinorhizobium/Ensifer group</taxon>
        <taxon>Ensifer</taxon>
    </lineage>
</organism>
<proteinExistence type="predicted"/>